<proteinExistence type="predicted"/>
<dbReference type="InterPro" id="IPR036875">
    <property type="entry name" value="Znf_CCHC_sf"/>
</dbReference>
<evidence type="ECO:0000256" key="1">
    <source>
        <dbReference type="PROSITE-ProRule" id="PRU00047"/>
    </source>
</evidence>
<gene>
    <name evidence="3" type="ORF">LAZ67_1004111</name>
</gene>
<sequence length="326" mass="36556">MEVIDIQCDSDLKAKFIEVDVSEFYKCLPARFENTRKLAYEIIPCLELFSLMKGNKSPIRSRITDVHLGSVLKLITANKISPKVGKMEWKSNAAHDWYRAGGTSTGYVLLREQQSWISRLKSGHLRTMTEWFQGGYGIGRGDTIPAVTISLTNKLDGMKVCQQKEILPRICLFKMDEETTNSTIEETFLETPSIRQLPGDKLVRVVHRSAPRNGTCTAFIEVDLKTFRALGVRGRIVVDGVILNFEESIRVRVCFRCCGFGHNSVECSRAPKCFHCCEDGHEGRACPSLANQRTSKCANCCAKGLPDKHEARASSCPILKSRALKF</sequence>
<accession>A0ABY6JY44</accession>
<dbReference type="InterPro" id="IPR001878">
    <property type="entry name" value="Znf_CCHC"/>
</dbReference>
<keyword evidence="4" id="KW-1185">Reference proteome</keyword>
<name>A0ABY6JY44_9ARAC</name>
<evidence type="ECO:0000259" key="2">
    <source>
        <dbReference type="PROSITE" id="PS50158"/>
    </source>
</evidence>
<evidence type="ECO:0000313" key="4">
    <source>
        <dbReference type="Proteomes" id="UP001235939"/>
    </source>
</evidence>
<organism evidence="3 4">
    <name type="scientific">Cordylochernes scorpioides</name>
    <dbReference type="NCBI Taxonomy" id="51811"/>
    <lineage>
        <taxon>Eukaryota</taxon>
        <taxon>Metazoa</taxon>
        <taxon>Ecdysozoa</taxon>
        <taxon>Arthropoda</taxon>
        <taxon>Chelicerata</taxon>
        <taxon>Arachnida</taxon>
        <taxon>Pseudoscorpiones</taxon>
        <taxon>Cheliferoidea</taxon>
        <taxon>Chernetidae</taxon>
        <taxon>Cordylochernes</taxon>
    </lineage>
</organism>
<keyword evidence="1" id="KW-0862">Zinc</keyword>
<dbReference type="EMBL" id="CP092863">
    <property type="protein sequence ID" value="UYV61252.1"/>
    <property type="molecule type" value="Genomic_DNA"/>
</dbReference>
<dbReference type="SUPFAM" id="SSF57756">
    <property type="entry name" value="Retrovirus zinc finger-like domains"/>
    <property type="match status" value="1"/>
</dbReference>
<feature type="domain" description="CCHC-type" evidence="2">
    <location>
        <begin position="272"/>
        <end position="288"/>
    </location>
</feature>
<evidence type="ECO:0000313" key="3">
    <source>
        <dbReference type="EMBL" id="UYV61252.1"/>
    </source>
</evidence>
<dbReference type="PROSITE" id="PS50158">
    <property type="entry name" value="ZF_CCHC"/>
    <property type="match status" value="1"/>
</dbReference>
<dbReference type="Proteomes" id="UP001235939">
    <property type="component" value="Chromosome 01"/>
</dbReference>
<keyword evidence="1" id="KW-0479">Metal-binding</keyword>
<reference evidence="3 4" key="1">
    <citation type="submission" date="2022-01" db="EMBL/GenBank/DDBJ databases">
        <title>A chromosomal length assembly of Cordylochernes scorpioides.</title>
        <authorList>
            <person name="Zeh D."/>
            <person name="Zeh J."/>
        </authorList>
    </citation>
    <scope>NUCLEOTIDE SEQUENCE [LARGE SCALE GENOMIC DNA]</scope>
    <source>
        <strain evidence="3">IN4F17</strain>
        <tissue evidence="3">Whole Body</tissue>
    </source>
</reference>
<keyword evidence="1" id="KW-0863">Zinc-finger</keyword>
<protein>
    <submittedName>
        <fullName evidence="3">GTF2IRD2</fullName>
    </submittedName>
</protein>